<dbReference type="Pfam" id="PF02518">
    <property type="entry name" value="HATPase_c"/>
    <property type="match status" value="1"/>
</dbReference>
<dbReference type="FunFam" id="3.30.450.20:FF:000099">
    <property type="entry name" value="Sensory box sensor histidine kinase"/>
    <property type="match status" value="1"/>
</dbReference>
<dbReference type="InterPro" id="IPR003661">
    <property type="entry name" value="HisK_dim/P_dom"/>
</dbReference>
<dbReference type="SMART" id="SM00387">
    <property type="entry name" value="HATPase_c"/>
    <property type="match status" value="1"/>
</dbReference>
<dbReference type="InterPro" id="IPR052162">
    <property type="entry name" value="Sensor_kinase/Photoreceptor"/>
</dbReference>
<evidence type="ECO:0000256" key="1">
    <source>
        <dbReference type="ARBA" id="ARBA00000085"/>
    </source>
</evidence>
<dbReference type="Pfam" id="PF13185">
    <property type="entry name" value="GAF_2"/>
    <property type="match status" value="1"/>
</dbReference>
<dbReference type="AlphaFoldDB" id="A0A511MV80"/>
<dbReference type="InterPro" id="IPR003018">
    <property type="entry name" value="GAF"/>
</dbReference>
<dbReference type="Gene3D" id="3.30.565.10">
    <property type="entry name" value="Histidine kinase-like ATPase, C-terminal domain"/>
    <property type="match status" value="1"/>
</dbReference>
<comment type="caution">
    <text evidence="11">The sequence shown here is derived from an EMBL/GenBank/DDBJ whole genome shotgun (WGS) entry which is preliminary data.</text>
</comment>
<dbReference type="EC" id="2.7.13.3" evidence="2"/>
<keyword evidence="6" id="KW-0902">Two-component regulatory system</keyword>
<dbReference type="InterPro" id="IPR001610">
    <property type="entry name" value="PAC"/>
</dbReference>
<dbReference type="Proteomes" id="UP000321306">
    <property type="component" value="Unassembled WGS sequence"/>
</dbReference>
<dbReference type="SUPFAM" id="SSF47384">
    <property type="entry name" value="Homodimeric domain of signal transducing histidine kinase"/>
    <property type="match status" value="1"/>
</dbReference>
<dbReference type="Gene3D" id="3.30.450.40">
    <property type="match status" value="1"/>
</dbReference>
<dbReference type="InterPro" id="IPR029016">
    <property type="entry name" value="GAF-like_dom_sf"/>
</dbReference>
<dbReference type="InterPro" id="IPR004358">
    <property type="entry name" value="Sig_transdc_His_kin-like_C"/>
</dbReference>
<dbReference type="Gene3D" id="1.10.287.130">
    <property type="match status" value="1"/>
</dbReference>
<dbReference type="SUPFAM" id="SSF55781">
    <property type="entry name" value="GAF domain-like"/>
    <property type="match status" value="1"/>
</dbReference>
<keyword evidence="5" id="KW-0418">Kinase</keyword>
<dbReference type="Gene3D" id="3.30.450.20">
    <property type="entry name" value="PAS domain"/>
    <property type="match status" value="4"/>
</dbReference>
<dbReference type="InterPro" id="IPR003594">
    <property type="entry name" value="HATPase_dom"/>
</dbReference>
<reference evidence="11 12" key="1">
    <citation type="submission" date="2019-07" db="EMBL/GenBank/DDBJ databases">
        <title>Whole genome shotgun sequence of Deinococcus cellulosilyticus NBRC 106333.</title>
        <authorList>
            <person name="Hosoyama A."/>
            <person name="Uohara A."/>
            <person name="Ohji S."/>
            <person name="Ichikawa N."/>
        </authorList>
    </citation>
    <scope>NUCLEOTIDE SEQUENCE [LARGE SCALE GENOMIC DNA]</scope>
    <source>
        <strain evidence="11 12">NBRC 106333</strain>
    </source>
</reference>
<keyword evidence="3" id="KW-0597">Phosphoprotein</keyword>
<dbReference type="SMART" id="SM00388">
    <property type="entry name" value="HisKA"/>
    <property type="match status" value="1"/>
</dbReference>
<feature type="domain" description="PAS" evidence="9">
    <location>
        <begin position="596"/>
        <end position="670"/>
    </location>
</feature>
<dbReference type="InterPro" id="IPR036097">
    <property type="entry name" value="HisK_dim/P_sf"/>
</dbReference>
<proteinExistence type="predicted"/>
<sequence length="1088" mass="122798">MDPSRLEKDAPVLPDLRALGRAIRQSLTAQEVLDNVQRALTPLDAGGWLLLCSSRQTVLASTGHAPKGPLNLPDGGFAAAEVTQVLRTPWLLSLLPLGNCLLVAGSTPEAAPELAAVLEVMQPHLLVALQRMEQQKRPELRPEFMDTLFAHMQEGVAICDATGTLQTFNPALRHLHGGNSGAVSHAQWPEKFHLHTPDGSRMLTPEEVPLYRAWKGEVVDQALLLIRPPGLPDRYVQFQGGPVRSAQGELLGALVTGIDMTGTFQQEQQLHTQHRLIQHEHHARASSEHTLRYTSALLRISEALLEGNSPAEMGQAVLSESREILDALTANIYVTDPDHRELKLFSSLNVHASLEEKIRTFPLEGHNPVSEVARTGKPLIFSSKEALCEAYPDLLPLKEDIQGPVIVLLPLALREEVLGVLHFGFGPGRRLAEEEHSLMRNIAKQVAQALERTRLYQQQDRLIHQHQETLAMLQALMHNAPIGLAFLDDQLSFKMVNRPMARMLNSTIDDFLGARPTERFPLFGQLIEHQLKKVLDSGESLLNLEYSMPPGMGRPLQDWLVNYFPVRTPEGETLGIGATIQDITHQKASERILQESQLFREKIMQTAPVVIYLMDLQAQHIVYSNQHMAEVLGYTPQEVEHMSMRNMLSLVHHEDLAQTREVLSQMQDLQGGDVISLEARFRHKSGSWRWFFVKYTLFSRTEESLLVLGLALDITEQKQFQEALNESEQRFKDVSNSVPILIWMSDAQRNRTFFNRTWLEFTGSTTAESAGTGWTALVHPEDIERYLHIYHQNFEARTEFQIEYRLKRFDGQYRWILARGVPRFDLNGNFLGFIGGCIEMHDRKVAEEALKERETELQQVMNVQKRFVADAAHELRTPLTAIQGNLDILIRHPHIPEDEKKEIVQDVQREATRLGRLVNDMLQLARGDSGLAFKEEEVDLHRVLHSAFRDAERFSEDHHLELGKVENVTLYGDRDRLKQLLLILLENAVKYTPAGGTIRGTLVCSDSRAEVRISDNGIGIAEEDIPRVFERFYRVDKARQRSEDPGGTGLGLPIARWIVDQHGGKIWIESEVGKGTTVVVQLRAEPVT</sequence>
<feature type="domain" description="PAS" evidence="9">
    <location>
        <begin position="727"/>
        <end position="797"/>
    </location>
</feature>
<dbReference type="SMART" id="SM00086">
    <property type="entry name" value="PAC"/>
    <property type="match status" value="4"/>
</dbReference>
<gene>
    <name evidence="11" type="ORF">DC3_01200</name>
</gene>
<dbReference type="PROSITE" id="PS50113">
    <property type="entry name" value="PAC"/>
    <property type="match status" value="3"/>
</dbReference>
<dbReference type="GO" id="GO:0000155">
    <property type="term" value="F:phosphorelay sensor kinase activity"/>
    <property type="evidence" value="ECO:0007669"/>
    <property type="project" value="InterPro"/>
</dbReference>
<feature type="domain" description="PAC" evidence="10">
    <location>
        <begin position="675"/>
        <end position="726"/>
    </location>
</feature>
<dbReference type="SUPFAM" id="SSF55874">
    <property type="entry name" value="ATPase domain of HSP90 chaperone/DNA topoisomerase II/histidine kinase"/>
    <property type="match status" value="1"/>
</dbReference>
<dbReference type="InterPro" id="IPR000700">
    <property type="entry name" value="PAS-assoc_C"/>
</dbReference>
<dbReference type="InterPro" id="IPR013656">
    <property type="entry name" value="PAS_4"/>
</dbReference>
<name>A0A511MV80_DEIC1</name>
<dbReference type="InterPro" id="IPR000014">
    <property type="entry name" value="PAS"/>
</dbReference>
<dbReference type="InterPro" id="IPR013655">
    <property type="entry name" value="PAS_fold_3"/>
</dbReference>
<dbReference type="OrthoDB" id="8552871at2"/>
<evidence type="ECO:0000256" key="7">
    <source>
        <dbReference type="ARBA" id="ARBA00023136"/>
    </source>
</evidence>
<dbReference type="CDD" id="cd00075">
    <property type="entry name" value="HATPase"/>
    <property type="match status" value="1"/>
</dbReference>
<dbReference type="PRINTS" id="PR00344">
    <property type="entry name" value="BCTRLSENSOR"/>
</dbReference>
<evidence type="ECO:0000259" key="10">
    <source>
        <dbReference type="PROSITE" id="PS50113"/>
    </source>
</evidence>
<dbReference type="InterPro" id="IPR035965">
    <property type="entry name" value="PAS-like_dom_sf"/>
</dbReference>
<evidence type="ECO:0000313" key="12">
    <source>
        <dbReference type="Proteomes" id="UP000321306"/>
    </source>
</evidence>
<dbReference type="CDD" id="cd00082">
    <property type="entry name" value="HisKA"/>
    <property type="match status" value="1"/>
</dbReference>
<dbReference type="NCBIfam" id="TIGR00229">
    <property type="entry name" value="sensory_box"/>
    <property type="match status" value="2"/>
</dbReference>
<dbReference type="PANTHER" id="PTHR43304">
    <property type="entry name" value="PHYTOCHROME-LIKE PROTEIN CPH1"/>
    <property type="match status" value="1"/>
</dbReference>
<evidence type="ECO:0000259" key="8">
    <source>
        <dbReference type="PROSITE" id="PS50109"/>
    </source>
</evidence>
<dbReference type="FunFam" id="1.10.287.130:FF:000001">
    <property type="entry name" value="Two-component sensor histidine kinase"/>
    <property type="match status" value="1"/>
</dbReference>
<keyword evidence="7" id="KW-0472">Membrane</keyword>
<dbReference type="InterPro" id="IPR036890">
    <property type="entry name" value="HATPase_C_sf"/>
</dbReference>
<dbReference type="FunFam" id="3.30.565.10:FF:000006">
    <property type="entry name" value="Sensor histidine kinase WalK"/>
    <property type="match status" value="1"/>
</dbReference>
<keyword evidence="4" id="KW-0808">Transferase</keyword>
<feature type="domain" description="PAC" evidence="10">
    <location>
        <begin position="800"/>
        <end position="852"/>
    </location>
</feature>
<evidence type="ECO:0000256" key="2">
    <source>
        <dbReference type="ARBA" id="ARBA00012438"/>
    </source>
</evidence>
<dbReference type="SUPFAM" id="SSF55785">
    <property type="entry name" value="PYP-like sensor domain (PAS domain)"/>
    <property type="match status" value="4"/>
</dbReference>
<dbReference type="SMART" id="SM00065">
    <property type="entry name" value="GAF"/>
    <property type="match status" value="1"/>
</dbReference>
<evidence type="ECO:0000256" key="6">
    <source>
        <dbReference type="ARBA" id="ARBA00023012"/>
    </source>
</evidence>
<feature type="domain" description="Histidine kinase" evidence="8">
    <location>
        <begin position="870"/>
        <end position="1086"/>
    </location>
</feature>
<dbReference type="RefSeq" id="WP_146881643.1">
    <property type="nucleotide sequence ID" value="NZ_BJXB01000001.1"/>
</dbReference>
<dbReference type="Pfam" id="PF08447">
    <property type="entry name" value="PAS_3"/>
    <property type="match status" value="2"/>
</dbReference>
<dbReference type="Pfam" id="PF08448">
    <property type="entry name" value="PAS_4"/>
    <property type="match status" value="2"/>
</dbReference>
<evidence type="ECO:0000256" key="4">
    <source>
        <dbReference type="ARBA" id="ARBA00022679"/>
    </source>
</evidence>
<evidence type="ECO:0000256" key="5">
    <source>
        <dbReference type="ARBA" id="ARBA00022777"/>
    </source>
</evidence>
<comment type="catalytic activity">
    <reaction evidence="1">
        <text>ATP + protein L-histidine = ADP + protein N-phospho-L-histidine.</text>
        <dbReference type="EC" id="2.7.13.3"/>
    </reaction>
</comment>
<dbReference type="SMART" id="SM00091">
    <property type="entry name" value="PAS"/>
    <property type="match status" value="4"/>
</dbReference>
<evidence type="ECO:0000313" key="11">
    <source>
        <dbReference type="EMBL" id="GEM44485.1"/>
    </source>
</evidence>
<dbReference type="InterPro" id="IPR005467">
    <property type="entry name" value="His_kinase_dom"/>
</dbReference>
<keyword evidence="12" id="KW-1185">Reference proteome</keyword>
<dbReference type="EMBL" id="BJXB01000001">
    <property type="protein sequence ID" value="GEM44485.1"/>
    <property type="molecule type" value="Genomic_DNA"/>
</dbReference>
<evidence type="ECO:0000259" key="9">
    <source>
        <dbReference type="PROSITE" id="PS50112"/>
    </source>
</evidence>
<feature type="domain" description="PAC" evidence="10">
    <location>
        <begin position="542"/>
        <end position="595"/>
    </location>
</feature>
<dbReference type="CDD" id="cd00130">
    <property type="entry name" value="PAS"/>
    <property type="match status" value="3"/>
</dbReference>
<dbReference type="PANTHER" id="PTHR43304:SF1">
    <property type="entry name" value="PAC DOMAIN-CONTAINING PROTEIN"/>
    <property type="match status" value="1"/>
</dbReference>
<dbReference type="PROSITE" id="PS50109">
    <property type="entry name" value="HIS_KIN"/>
    <property type="match status" value="1"/>
</dbReference>
<dbReference type="PROSITE" id="PS50112">
    <property type="entry name" value="PAS"/>
    <property type="match status" value="2"/>
</dbReference>
<organism evidence="11 12">
    <name type="scientific">Deinococcus cellulosilyticus (strain DSM 18568 / NBRC 106333 / KACC 11606 / 5516J-15)</name>
    <dbReference type="NCBI Taxonomy" id="1223518"/>
    <lineage>
        <taxon>Bacteria</taxon>
        <taxon>Thermotogati</taxon>
        <taxon>Deinococcota</taxon>
        <taxon>Deinococci</taxon>
        <taxon>Deinococcales</taxon>
        <taxon>Deinococcaceae</taxon>
        <taxon>Deinococcus</taxon>
    </lineage>
</organism>
<evidence type="ECO:0000256" key="3">
    <source>
        <dbReference type="ARBA" id="ARBA00022553"/>
    </source>
</evidence>
<protein>
    <recommendedName>
        <fullName evidence="2">histidine kinase</fullName>
        <ecNumber evidence="2">2.7.13.3</ecNumber>
    </recommendedName>
</protein>
<dbReference type="Pfam" id="PF00512">
    <property type="entry name" value="HisKA"/>
    <property type="match status" value="1"/>
</dbReference>
<accession>A0A511MV80</accession>